<dbReference type="Proteomes" id="UP000284543">
    <property type="component" value="Unassembled WGS sequence"/>
</dbReference>
<sequence>MIKKQDLYKWCSIPAEELESHPELVIRFRMVKDSCEMGQMMARELVDEIAQAGREERQFRAIVPCGPKCWYAPFAEYINKNRINMKHVTIFHMDECLDWQGNLLAQDDPYNFRTFMLREFYGPIAPDLNIPEANRNFLTPKNMYEVKEKIAEAPLDYTLGGWGQDGHIAYNQSRRHPFSHITIEELKESSIRIQENNLDTIITLGQRSYGAAYQFVPPMSITLGIRECLSAKKVRLYSDTGSWKQTALRVALFSEKDSEYPMTLLQDHGDAIITATYETANHPISRHPEWKFAGVNI</sequence>
<dbReference type="PANTHER" id="PTHR11280">
    <property type="entry name" value="GLUCOSAMINE-6-PHOSPHATE ISOMERASE"/>
    <property type="match status" value="1"/>
</dbReference>
<dbReference type="AlphaFoldDB" id="A0A412Z9E3"/>
<dbReference type="SUPFAM" id="SSF100950">
    <property type="entry name" value="NagB/RpiA/CoA transferase-like"/>
    <property type="match status" value="1"/>
</dbReference>
<evidence type="ECO:0000313" key="2">
    <source>
        <dbReference type="Proteomes" id="UP000284543"/>
    </source>
</evidence>
<dbReference type="GO" id="GO:0019262">
    <property type="term" value="P:N-acetylneuraminate catabolic process"/>
    <property type="evidence" value="ECO:0007669"/>
    <property type="project" value="TreeGrafter"/>
</dbReference>
<evidence type="ECO:0008006" key="3">
    <source>
        <dbReference type="Google" id="ProtNLM"/>
    </source>
</evidence>
<dbReference type="Gene3D" id="3.40.50.1360">
    <property type="match status" value="1"/>
</dbReference>
<accession>A0A412Z9E3</accession>
<dbReference type="GO" id="GO:0006043">
    <property type="term" value="P:glucosamine catabolic process"/>
    <property type="evidence" value="ECO:0007669"/>
    <property type="project" value="TreeGrafter"/>
</dbReference>
<dbReference type="GO" id="GO:0006046">
    <property type="term" value="P:N-acetylglucosamine catabolic process"/>
    <property type="evidence" value="ECO:0007669"/>
    <property type="project" value="TreeGrafter"/>
</dbReference>
<dbReference type="GO" id="GO:0005737">
    <property type="term" value="C:cytoplasm"/>
    <property type="evidence" value="ECO:0007669"/>
    <property type="project" value="TreeGrafter"/>
</dbReference>
<dbReference type="RefSeq" id="WP_002568610.1">
    <property type="nucleotide sequence ID" value="NZ_CABKUK010000004.1"/>
</dbReference>
<dbReference type="GO" id="GO:0042802">
    <property type="term" value="F:identical protein binding"/>
    <property type="evidence" value="ECO:0007669"/>
    <property type="project" value="TreeGrafter"/>
</dbReference>
<dbReference type="InterPro" id="IPR004547">
    <property type="entry name" value="Glucosamine6P_isomerase"/>
</dbReference>
<dbReference type="EMBL" id="QRZM01000003">
    <property type="protein sequence ID" value="RGV76655.1"/>
    <property type="molecule type" value="Genomic_DNA"/>
</dbReference>
<dbReference type="GO" id="GO:0004342">
    <property type="term" value="F:glucosamine-6-phosphate deaminase activity"/>
    <property type="evidence" value="ECO:0007669"/>
    <property type="project" value="InterPro"/>
</dbReference>
<protein>
    <recommendedName>
        <fullName evidence="3">Glucosamine-6-phosphate deaminase</fullName>
    </recommendedName>
</protein>
<dbReference type="KEGG" id="cbol:CGC65_22675"/>
<dbReference type="PANTHER" id="PTHR11280:SF5">
    <property type="entry name" value="GLUCOSAMINE-6-PHOSPHATE ISOMERASE"/>
    <property type="match status" value="1"/>
</dbReference>
<gene>
    <name evidence="1" type="ORF">DWW02_08790</name>
</gene>
<evidence type="ECO:0000313" key="1">
    <source>
        <dbReference type="EMBL" id="RGV76655.1"/>
    </source>
</evidence>
<dbReference type="InterPro" id="IPR037171">
    <property type="entry name" value="NagB/RpiA_transferase-like"/>
</dbReference>
<comment type="caution">
    <text evidence="1">The sequence shown here is derived from an EMBL/GenBank/DDBJ whole genome shotgun (WGS) entry which is preliminary data.</text>
</comment>
<proteinExistence type="predicted"/>
<reference evidence="1 2" key="1">
    <citation type="submission" date="2018-08" db="EMBL/GenBank/DDBJ databases">
        <title>A genome reference for cultivated species of the human gut microbiota.</title>
        <authorList>
            <person name="Zou Y."/>
            <person name="Xue W."/>
            <person name="Luo G."/>
        </authorList>
    </citation>
    <scope>NUCLEOTIDE SEQUENCE [LARGE SCALE GENOMIC DNA]</scope>
    <source>
        <strain evidence="1 2">AF14-18</strain>
    </source>
</reference>
<organism evidence="1 2">
    <name type="scientific">Enterocloster bolteae</name>
    <dbReference type="NCBI Taxonomy" id="208479"/>
    <lineage>
        <taxon>Bacteria</taxon>
        <taxon>Bacillati</taxon>
        <taxon>Bacillota</taxon>
        <taxon>Clostridia</taxon>
        <taxon>Lachnospirales</taxon>
        <taxon>Lachnospiraceae</taxon>
        <taxon>Enterocloster</taxon>
    </lineage>
</organism>
<name>A0A412Z9E3_9FIRM</name>